<dbReference type="InterPro" id="IPR006671">
    <property type="entry name" value="Cyclin_N"/>
</dbReference>
<dbReference type="Proteomes" id="UP000237144">
    <property type="component" value="Unassembled WGS sequence"/>
</dbReference>
<accession>A0A2S5BIY3</accession>
<dbReference type="CDD" id="cd20546">
    <property type="entry name" value="CYCLIN_SpCG1C_ScCTK2-like_rpt2"/>
    <property type="match status" value="1"/>
</dbReference>
<sequence>MSPALRLPASSTEEQWLYTREEIANSPSTRLGSMTVQEELYNRARAIKRLWILRTYQSVHQPVVSTAATFIHRFYMRESFKEYDPVIASVAAFFLACKVEEEPRSIKHLVQYLFELSKNSNARADRIGPPQSDAPKFQELRGKVLAYEEAMLRALCYDLTIRNPHWYAVSAAQQVWTAAETETGTRVAQAAWAFLNDALALPLCLIYRPQLLAGASILLACAQLDLALPPSPGSLAEQKALHEIAIQEAEEGEEPPPFVPKAGLLGLLEIRPEELREPSMAMLGGYTMARDPFVVDESNTLSNKVAAVLAELERGHSTLKAAKASNPPSTESAMAVDP</sequence>
<keyword evidence="1" id="KW-0195">Cyclin</keyword>
<dbReference type="STRING" id="741276.A0A2S5BIY3"/>
<keyword evidence="5" id="KW-1185">Reference proteome</keyword>
<dbReference type="SUPFAM" id="SSF47954">
    <property type="entry name" value="Cyclin-like"/>
    <property type="match status" value="2"/>
</dbReference>
<feature type="domain" description="Cyclin-like" evidence="3">
    <location>
        <begin position="48"/>
        <end position="153"/>
    </location>
</feature>
<organism evidence="4 5">
    <name type="scientific">Rhodotorula taiwanensis</name>
    <dbReference type="NCBI Taxonomy" id="741276"/>
    <lineage>
        <taxon>Eukaryota</taxon>
        <taxon>Fungi</taxon>
        <taxon>Dikarya</taxon>
        <taxon>Basidiomycota</taxon>
        <taxon>Pucciniomycotina</taxon>
        <taxon>Microbotryomycetes</taxon>
        <taxon>Sporidiobolales</taxon>
        <taxon>Sporidiobolaceae</taxon>
        <taxon>Rhodotorula</taxon>
    </lineage>
</organism>
<name>A0A2S5BIY3_9BASI</name>
<dbReference type="SMART" id="SM00385">
    <property type="entry name" value="CYCLIN"/>
    <property type="match status" value="1"/>
</dbReference>
<protein>
    <recommendedName>
        <fullName evidence="3">Cyclin-like domain-containing protein</fullName>
    </recommendedName>
</protein>
<dbReference type="InterPro" id="IPR013763">
    <property type="entry name" value="Cyclin-like_dom"/>
</dbReference>
<gene>
    <name evidence="4" type="ORF">BMF94_0312</name>
</gene>
<proteinExistence type="inferred from homology"/>
<comment type="caution">
    <text evidence="4">The sequence shown here is derived from an EMBL/GenBank/DDBJ whole genome shotgun (WGS) entry which is preliminary data.</text>
</comment>
<feature type="region of interest" description="Disordered" evidence="2">
    <location>
        <begin position="319"/>
        <end position="338"/>
    </location>
</feature>
<dbReference type="AlphaFoldDB" id="A0A2S5BIY3"/>
<dbReference type="InterPro" id="IPR036915">
    <property type="entry name" value="Cyclin-like_sf"/>
</dbReference>
<dbReference type="InterPro" id="IPR043198">
    <property type="entry name" value="Cyclin/Ssn8"/>
</dbReference>
<evidence type="ECO:0000256" key="2">
    <source>
        <dbReference type="SAM" id="MobiDB-lite"/>
    </source>
</evidence>
<dbReference type="GO" id="GO:0016538">
    <property type="term" value="F:cyclin-dependent protein serine/threonine kinase regulator activity"/>
    <property type="evidence" value="ECO:0007669"/>
    <property type="project" value="InterPro"/>
</dbReference>
<dbReference type="Gene3D" id="1.10.472.10">
    <property type="entry name" value="Cyclin-like"/>
    <property type="match status" value="2"/>
</dbReference>
<dbReference type="Pfam" id="PF00134">
    <property type="entry name" value="Cyclin_N"/>
    <property type="match status" value="1"/>
</dbReference>
<dbReference type="EMBL" id="PJQD01000002">
    <property type="protein sequence ID" value="POY76720.1"/>
    <property type="molecule type" value="Genomic_DNA"/>
</dbReference>
<dbReference type="OrthoDB" id="25002at2759"/>
<evidence type="ECO:0000313" key="5">
    <source>
        <dbReference type="Proteomes" id="UP000237144"/>
    </source>
</evidence>
<comment type="similarity">
    <text evidence="1">Belongs to the cyclin family.</text>
</comment>
<reference evidence="4 5" key="1">
    <citation type="journal article" date="2018" name="Front. Microbiol.">
        <title>Prospects for Fungal Bioremediation of Acidic Radioactive Waste Sites: Characterization and Genome Sequence of Rhodotorula taiwanensis MD1149.</title>
        <authorList>
            <person name="Tkavc R."/>
            <person name="Matrosova V.Y."/>
            <person name="Grichenko O.E."/>
            <person name="Gostincar C."/>
            <person name="Volpe R.P."/>
            <person name="Klimenkova P."/>
            <person name="Gaidamakova E.K."/>
            <person name="Zhou C.E."/>
            <person name="Stewart B.J."/>
            <person name="Lyman M.G."/>
            <person name="Malfatti S.A."/>
            <person name="Rubinfeld B."/>
            <person name="Courtot M."/>
            <person name="Singh J."/>
            <person name="Dalgard C.L."/>
            <person name="Hamilton T."/>
            <person name="Frey K.G."/>
            <person name="Gunde-Cimerman N."/>
            <person name="Dugan L."/>
            <person name="Daly M.J."/>
        </authorList>
    </citation>
    <scope>NUCLEOTIDE SEQUENCE [LARGE SCALE GENOMIC DNA]</scope>
    <source>
        <strain evidence="4 5">MD1149</strain>
    </source>
</reference>
<evidence type="ECO:0000313" key="4">
    <source>
        <dbReference type="EMBL" id="POY76720.1"/>
    </source>
</evidence>
<evidence type="ECO:0000259" key="3">
    <source>
        <dbReference type="SMART" id="SM00385"/>
    </source>
</evidence>
<evidence type="ECO:0000256" key="1">
    <source>
        <dbReference type="RuleBase" id="RU000383"/>
    </source>
</evidence>
<dbReference type="GO" id="GO:0006357">
    <property type="term" value="P:regulation of transcription by RNA polymerase II"/>
    <property type="evidence" value="ECO:0007669"/>
    <property type="project" value="InterPro"/>
</dbReference>
<dbReference type="PANTHER" id="PTHR10026">
    <property type="entry name" value="CYCLIN"/>
    <property type="match status" value="1"/>
</dbReference>